<feature type="compositionally biased region" description="Basic residues" evidence="1">
    <location>
        <begin position="538"/>
        <end position="552"/>
    </location>
</feature>
<evidence type="ECO:0000259" key="2">
    <source>
        <dbReference type="Pfam" id="PF23713"/>
    </source>
</evidence>
<reference evidence="3 4" key="1">
    <citation type="journal article" date="2019" name="Sci. Rep.">
        <title>Orb-weaving spider Araneus ventricosus genome elucidates the spidroin gene catalogue.</title>
        <authorList>
            <person name="Kono N."/>
            <person name="Nakamura H."/>
            <person name="Ohtoshi R."/>
            <person name="Moran D.A.P."/>
            <person name="Shinohara A."/>
            <person name="Yoshida Y."/>
            <person name="Fujiwara M."/>
            <person name="Mori M."/>
            <person name="Tomita M."/>
            <person name="Arakawa K."/>
        </authorList>
    </citation>
    <scope>NUCLEOTIDE SEQUENCE [LARGE SCALE GENOMIC DNA]</scope>
</reference>
<feature type="region of interest" description="Disordered" evidence="1">
    <location>
        <begin position="431"/>
        <end position="457"/>
    </location>
</feature>
<sequence>MAKDIASLFPEMDRNELIYAEFIRSRIQRNGGSLKFQHITGQLSQLEHNVRSAIGASPKDLMIFLKKYDGLFTVDDGLVSLKNASGNKETSAPPKDINMNGKSEKESSFPKVINDVPGIVIKVQPTFGFIAIKEPVKSSVYFTPSCFNDANKTLLPDLGIVPGKKVRLNARIGNLDFESKYRATKVWIPENVENEVLHPDGFHPKVPKTRETGLYDADTSEGYGAIQKVFDSFGFIIIDGDQNNTVFFHKNRVCNVENLHDLSKIFHPGDLVNYKAVRSTKQHMKARWEATKVWIRKKTKTKSKENFESSTSDYESVSGQSKKSKSQRTSGADLKKTKNKFDLESKEISNETGKIYPSAKGTVIKFGEKDAKLADADSCLFYLHKVKVEDVSWEFSDGDIVKFDCVKIKSPPGYKALLAWVGDKPDVVPIPLGDFSEQSDEDIEDVSENESYISKTSSTSALSETNLGLSGKKRQNVYSSVSSLVSNSSKKSHYRSRSRVDESRRRSHYNEDDSHPVSSNRSGFNSVSSNRSGFSAGRQRRSKSRNSRLKKNYKSDSAHSSHSQLSNCRSKASSRESVNSLSSDIQNKLKPNPDLFKNWGDTPYPEDDGNVEDNYNVAYNDNVEDNDNVEVSKIHLKAHGREGIQRKNNKYSSGNISSGKSSPCSDEHIENATNNSVVNDFDNKTDLNLGSKISDKCDQVASTFSSRYAEIFLSDEDFSDALEEVNENTLLNNGNGSIEDEDTRTPEEDKPKSYIKRFQGLDGLVKKVFCRYAEIENDMLKKPGTFFWNDMYHNGVPVPDKFDDLKEVLSHGQTVKFNCFEIVDDAATYFLKVTVAWKGSKPKITEMTPEEFIAQNDIHFSGSEISTSEDLVESNCSESMRPLNNESAATAAPRKFLTVASMSENDTDEEKDEPYTPADSQIVPLKEDLDSSLNIQEYADLRENVLSNSENMDIPQVTDAISRMLESFKKSQIDSNVVASDLVNMILSTVGPGRSQSSQANSVPSVGSVETVQRPEMTDSYAQTIITGKIFSESSLLDSLKRLV</sequence>
<dbReference type="EMBL" id="BGPR01000035">
    <property type="protein sequence ID" value="GBL83920.1"/>
    <property type="molecule type" value="Genomic_DNA"/>
</dbReference>
<comment type="caution">
    <text evidence="3">The sequence shown here is derived from an EMBL/GenBank/DDBJ whole genome shotgun (WGS) entry which is preliminary data.</text>
</comment>
<organism evidence="3 4">
    <name type="scientific">Araneus ventricosus</name>
    <name type="common">Orbweaver spider</name>
    <name type="synonym">Epeira ventricosa</name>
    <dbReference type="NCBI Taxonomy" id="182803"/>
    <lineage>
        <taxon>Eukaryota</taxon>
        <taxon>Metazoa</taxon>
        <taxon>Ecdysozoa</taxon>
        <taxon>Arthropoda</taxon>
        <taxon>Chelicerata</taxon>
        <taxon>Arachnida</taxon>
        <taxon>Araneae</taxon>
        <taxon>Araneomorphae</taxon>
        <taxon>Entelegynae</taxon>
        <taxon>Araneoidea</taxon>
        <taxon>Araneidae</taxon>
        <taxon>Araneus</taxon>
    </lineage>
</organism>
<protein>
    <recommendedName>
        <fullName evidence="2">Egal-1 winged helix domain-containing protein</fullName>
    </recommendedName>
</protein>
<feature type="region of interest" description="Disordered" evidence="1">
    <location>
        <begin position="83"/>
        <end position="104"/>
    </location>
</feature>
<name>A0A4Y2AVN3_ARAVE</name>
<feature type="region of interest" description="Disordered" evidence="1">
    <location>
        <begin position="729"/>
        <end position="751"/>
    </location>
</feature>
<feature type="region of interest" description="Disordered" evidence="1">
    <location>
        <begin position="480"/>
        <end position="612"/>
    </location>
</feature>
<feature type="domain" description="Egal-1 winged helix" evidence="2">
    <location>
        <begin position="20"/>
        <end position="83"/>
    </location>
</feature>
<accession>A0A4Y2AVN3</accession>
<dbReference type="InterPro" id="IPR012340">
    <property type="entry name" value="NA-bd_OB-fold"/>
</dbReference>
<feature type="compositionally biased region" description="Basic and acidic residues" evidence="1">
    <location>
        <begin position="498"/>
        <end position="515"/>
    </location>
</feature>
<dbReference type="Gene3D" id="2.40.50.140">
    <property type="entry name" value="Nucleic acid-binding proteins"/>
    <property type="match status" value="1"/>
</dbReference>
<feature type="region of interest" description="Disordered" evidence="1">
    <location>
        <begin position="647"/>
        <end position="666"/>
    </location>
</feature>
<feature type="compositionally biased region" description="Acidic residues" evidence="1">
    <location>
        <begin position="437"/>
        <end position="448"/>
    </location>
</feature>
<proteinExistence type="predicted"/>
<gene>
    <name evidence="3" type="ORF">AVEN_100818_1</name>
</gene>
<dbReference type="Pfam" id="PF23713">
    <property type="entry name" value="WHD_Egal"/>
    <property type="match status" value="1"/>
</dbReference>
<keyword evidence="4" id="KW-1185">Reference proteome</keyword>
<evidence type="ECO:0000313" key="4">
    <source>
        <dbReference type="Proteomes" id="UP000499080"/>
    </source>
</evidence>
<feature type="compositionally biased region" description="Polar residues" evidence="1">
    <location>
        <begin position="567"/>
        <end position="586"/>
    </location>
</feature>
<feature type="region of interest" description="Disordered" evidence="1">
    <location>
        <begin position="306"/>
        <end position="333"/>
    </location>
</feature>
<dbReference type="AlphaFoldDB" id="A0A4Y2AVN3"/>
<dbReference type="Proteomes" id="UP000499080">
    <property type="component" value="Unassembled WGS sequence"/>
</dbReference>
<feature type="compositionally biased region" description="Polar residues" evidence="1">
    <location>
        <begin position="308"/>
        <end position="320"/>
    </location>
</feature>
<feature type="compositionally biased region" description="Low complexity" evidence="1">
    <location>
        <begin position="517"/>
        <end position="535"/>
    </location>
</feature>
<dbReference type="OrthoDB" id="6428282at2759"/>
<dbReference type="InterPro" id="IPR056589">
    <property type="entry name" value="WH_Egal-1"/>
</dbReference>
<evidence type="ECO:0000256" key="1">
    <source>
        <dbReference type="SAM" id="MobiDB-lite"/>
    </source>
</evidence>
<evidence type="ECO:0000313" key="3">
    <source>
        <dbReference type="EMBL" id="GBL83920.1"/>
    </source>
</evidence>
<feature type="compositionally biased region" description="Low complexity" evidence="1">
    <location>
        <begin position="480"/>
        <end position="489"/>
    </location>
</feature>
<feature type="compositionally biased region" description="Low complexity" evidence="1">
    <location>
        <begin position="650"/>
        <end position="662"/>
    </location>
</feature>